<dbReference type="CDD" id="cd17321">
    <property type="entry name" value="MFS_MMR_MDR_like"/>
    <property type="match status" value="1"/>
</dbReference>
<evidence type="ECO:0000256" key="1">
    <source>
        <dbReference type="ARBA" id="ARBA00004141"/>
    </source>
</evidence>
<feature type="transmembrane region" description="Helical" evidence="6">
    <location>
        <begin position="142"/>
        <end position="161"/>
    </location>
</feature>
<dbReference type="Pfam" id="PF07690">
    <property type="entry name" value="MFS_1"/>
    <property type="match status" value="1"/>
</dbReference>
<feature type="transmembrane region" description="Helical" evidence="6">
    <location>
        <begin position="396"/>
        <end position="422"/>
    </location>
</feature>
<dbReference type="SUPFAM" id="SSF103473">
    <property type="entry name" value="MFS general substrate transporter"/>
    <property type="match status" value="1"/>
</dbReference>
<dbReference type="Gene3D" id="1.20.1720.10">
    <property type="entry name" value="Multidrug resistance protein D"/>
    <property type="match status" value="1"/>
</dbReference>
<comment type="caution">
    <text evidence="8">The sequence shown here is derived from an EMBL/GenBank/DDBJ whole genome shotgun (WGS) entry which is preliminary data.</text>
</comment>
<evidence type="ECO:0000313" key="8">
    <source>
        <dbReference type="EMBL" id="MFA0789022.1"/>
    </source>
</evidence>
<dbReference type="InterPro" id="IPR011701">
    <property type="entry name" value="MFS"/>
</dbReference>
<dbReference type="RefSeq" id="WP_299579292.1">
    <property type="nucleotide sequence ID" value="NZ_JBGMEL010000001.1"/>
</dbReference>
<evidence type="ECO:0000256" key="2">
    <source>
        <dbReference type="ARBA" id="ARBA00022448"/>
    </source>
</evidence>
<feature type="transmembrane region" description="Helical" evidence="6">
    <location>
        <begin position="367"/>
        <end position="389"/>
    </location>
</feature>
<proteinExistence type="predicted"/>
<feature type="transmembrane region" description="Helical" evidence="6">
    <location>
        <begin position="81"/>
        <end position="104"/>
    </location>
</feature>
<keyword evidence="9" id="KW-1185">Reference proteome</keyword>
<accession>A0ABV4NI65</accession>
<feature type="transmembrane region" description="Helical" evidence="6">
    <location>
        <begin position="110"/>
        <end position="130"/>
    </location>
</feature>
<dbReference type="Gene3D" id="1.20.1250.20">
    <property type="entry name" value="MFS general substrate transporter like domains"/>
    <property type="match status" value="1"/>
</dbReference>
<evidence type="ECO:0000256" key="6">
    <source>
        <dbReference type="SAM" id="Phobius"/>
    </source>
</evidence>
<feature type="transmembrane region" description="Helical" evidence="6">
    <location>
        <begin position="303"/>
        <end position="323"/>
    </location>
</feature>
<feature type="transmembrane region" description="Helical" evidence="6">
    <location>
        <begin position="270"/>
        <end position="291"/>
    </location>
</feature>
<feature type="transmembrane region" description="Helical" evidence="6">
    <location>
        <begin position="226"/>
        <end position="250"/>
    </location>
</feature>
<feature type="transmembrane region" description="Helical" evidence="6">
    <location>
        <begin position="335"/>
        <end position="355"/>
    </location>
</feature>
<keyword evidence="2" id="KW-0813">Transport</keyword>
<gene>
    <name evidence="8" type="ORF">ACCI51_00590</name>
</gene>
<feature type="transmembrane region" description="Helical" evidence="6">
    <location>
        <begin position="434"/>
        <end position="452"/>
    </location>
</feature>
<keyword evidence="5 6" id="KW-0472">Membrane</keyword>
<dbReference type="InterPro" id="IPR020846">
    <property type="entry name" value="MFS_dom"/>
</dbReference>
<evidence type="ECO:0000256" key="4">
    <source>
        <dbReference type="ARBA" id="ARBA00022989"/>
    </source>
</evidence>
<feature type="transmembrane region" description="Helical" evidence="6">
    <location>
        <begin position="201"/>
        <end position="220"/>
    </location>
</feature>
<evidence type="ECO:0000256" key="3">
    <source>
        <dbReference type="ARBA" id="ARBA00022692"/>
    </source>
</evidence>
<dbReference type="PROSITE" id="PS00216">
    <property type="entry name" value="SUGAR_TRANSPORT_1"/>
    <property type="match status" value="1"/>
</dbReference>
<keyword evidence="3 6" id="KW-0812">Transmembrane</keyword>
<comment type="subcellular location">
    <subcellularLocation>
        <location evidence="1">Membrane</location>
        <topology evidence="1">Multi-pass membrane protein</topology>
    </subcellularLocation>
</comment>
<feature type="transmembrane region" description="Helical" evidence="6">
    <location>
        <begin position="167"/>
        <end position="189"/>
    </location>
</feature>
<protein>
    <submittedName>
        <fullName evidence="8">MFS transporter</fullName>
    </submittedName>
</protein>
<organism evidence="8 9">
    <name type="scientific">Microbulbifer echini</name>
    <dbReference type="NCBI Taxonomy" id="1529067"/>
    <lineage>
        <taxon>Bacteria</taxon>
        <taxon>Pseudomonadati</taxon>
        <taxon>Pseudomonadota</taxon>
        <taxon>Gammaproteobacteria</taxon>
        <taxon>Cellvibrionales</taxon>
        <taxon>Microbulbiferaceae</taxon>
        <taxon>Microbulbifer</taxon>
    </lineage>
</organism>
<feature type="domain" description="Major facilitator superfamily (MFS) profile" evidence="7">
    <location>
        <begin position="15"/>
        <end position="456"/>
    </location>
</feature>
<dbReference type="EMBL" id="JBGMEL010000001">
    <property type="protein sequence ID" value="MFA0789022.1"/>
    <property type="molecule type" value="Genomic_DNA"/>
</dbReference>
<evidence type="ECO:0000259" key="7">
    <source>
        <dbReference type="PROSITE" id="PS50850"/>
    </source>
</evidence>
<dbReference type="PANTHER" id="PTHR42718">
    <property type="entry name" value="MAJOR FACILITATOR SUPERFAMILY MULTIDRUG TRANSPORTER MFSC"/>
    <property type="match status" value="1"/>
</dbReference>
<reference evidence="8 9" key="1">
    <citation type="submission" date="2024-08" db="EMBL/GenBank/DDBJ databases">
        <authorList>
            <person name="Ishaq N."/>
        </authorList>
    </citation>
    <scope>NUCLEOTIDE SEQUENCE [LARGE SCALE GENOMIC DNA]</scope>
    <source>
        <strain evidence="8 9">JCM 30400</strain>
    </source>
</reference>
<evidence type="ECO:0000313" key="9">
    <source>
        <dbReference type="Proteomes" id="UP001569414"/>
    </source>
</evidence>
<evidence type="ECO:0000256" key="5">
    <source>
        <dbReference type="ARBA" id="ARBA00023136"/>
    </source>
</evidence>
<dbReference type="Proteomes" id="UP001569414">
    <property type="component" value="Unassembled WGS sequence"/>
</dbReference>
<keyword evidence="4 6" id="KW-1133">Transmembrane helix</keyword>
<dbReference type="InterPro" id="IPR005829">
    <property type="entry name" value="Sugar_transporter_CS"/>
</dbReference>
<name>A0ABV4NI65_9GAMM</name>
<dbReference type="InterPro" id="IPR036259">
    <property type="entry name" value="MFS_trans_sf"/>
</dbReference>
<dbReference type="PROSITE" id="PS50850">
    <property type="entry name" value="MFS"/>
    <property type="match status" value="1"/>
</dbReference>
<sequence length="462" mass="49224">MVEAKEALSPKKVIALAALTFAIFLIANDFTAFSVAIPAMEQQFYADISTVQWVINGYALVFGVLIVTGGRLADMFGRRRLFFIGTSIFILFSLLGGFAVNTWMLLGSRALMGVGGALMWPAILGMTYQIMPENRAGQAGGLIMTVCGFANSVGPLLGGFFTEFLSWRWIFFINSPIALVAMLISWWVIDDDSPESAGERVDYGGIVSLSICLLTLLLALDLVVDVGLGSAIIVGLLIVSAFCFFIFAWVEAHTENNPLIPADVATNWRFLTVGITTLLLSVTFVSMLLYVPQFLIKELKFSAVWSGAGLLPVMVTYGVVSYVAGRLYTMLGAKVILSAAAIFLGGGMFLLSSLVEHTRYIHLVPGLIFLGVGLGFFFPTITTAAVTAVGPSRASLAAALIFMFQIIGGAIGLAMNTTIVALAPSLTVGIDRAFVVNACLALAALLVCILFVRGQSTPGTPS</sequence>
<feature type="transmembrane region" description="Helical" evidence="6">
    <location>
        <begin position="50"/>
        <end position="69"/>
    </location>
</feature>
<dbReference type="PANTHER" id="PTHR42718:SF9">
    <property type="entry name" value="MAJOR FACILITATOR SUPERFAMILY MULTIDRUG TRANSPORTER MFSC"/>
    <property type="match status" value="1"/>
</dbReference>